<dbReference type="Proteomes" id="UP000035909">
    <property type="component" value="Unassembled WGS sequence"/>
</dbReference>
<protein>
    <submittedName>
        <fullName evidence="1">Uncharacterized protein</fullName>
    </submittedName>
</protein>
<reference evidence="1 2" key="1">
    <citation type="submission" date="2015-05" db="EMBL/GenBank/DDBJ databases">
        <title>Photobacterium galathea sp. nov.</title>
        <authorList>
            <person name="Machado H."/>
            <person name="Gram L."/>
        </authorList>
    </citation>
    <scope>NUCLEOTIDE SEQUENCE [LARGE SCALE GENOMIC DNA]</scope>
    <source>
        <strain evidence="1 2">DSM 22954</strain>
    </source>
</reference>
<keyword evidence="2" id="KW-1185">Reference proteome</keyword>
<evidence type="ECO:0000313" key="2">
    <source>
        <dbReference type="Proteomes" id="UP000035909"/>
    </source>
</evidence>
<dbReference type="STRING" id="320778.ABT57_10270"/>
<dbReference type="EMBL" id="LDOU01000007">
    <property type="protein sequence ID" value="KLV10079.1"/>
    <property type="molecule type" value="Genomic_DNA"/>
</dbReference>
<dbReference type="Gene3D" id="1.25.40.10">
    <property type="entry name" value="Tetratricopeptide repeat domain"/>
    <property type="match status" value="1"/>
</dbReference>
<organism evidence="1 2">
    <name type="scientific">Photobacterium ganghwense</name>
    <dbReference type="NCBI Taxonomy" id="320778"/>
    <lineage>
        <taxon>Bacteria</taxon>
        <taxon>Pseudomonadati</taxon>
        <taxon>Pseudomonadota</taxon>
        <taxon>Gammaproteobacteria</taxon>
        <taxon>Vibrionales</taxon>
        <taxon>Vibrionaceae</taxon>
        <taxon>Photobacterium</taxon>
    </lineage>
</organism>
<dbReference type="Pfam" id="PF14559">
    <property type="entry name" value="TPR_19"/>
    <property type="match status" value="1"/>
</dbReference>
<dbReference type="SUPFAM" id="SSF48452">
    <property type="entry name" value="TPR-like"/>
    <property type="match status" value="1"/>
</dbReference>
<sequence length="196" mass="21667">MSALTQAADDNTLSDIQHQWAKCKYDTFNNDNQVECLEKLIDINQKAVSRQPKRDDLKVWLAINKSTLAGVDGGLSALSLVKESKSLLESVIQSNPNVLEGSAYTSLGTLYYQVPGWPIGFGDDDKAESMLKRALAINPNGIDPNFFYGDFLAQDGRKSEAIAYLKKAQKASPRTGRQLADKGRQMEIANKLKELQ</sequence>
<gene>
    <name evidence="1" type="ORF">ABT57_10270</name>
</gene>
<dbReference type="InterPro" id="IPR011990">
    <property type="entry name" value="TPR-like_helical_dom_sf"/>
</dbReference>
<comment type="caution">
    <text evidence="1">The sequence shown here is derived from an EMBL/GenBank/DDBJ whole genome shotgun (WGS) entry which is preliminary data.</text>
</comment>
<proteinExistence type="predicted"/>
<dbReference type="AlphaFoldDB" id="A0A0J1HEK8"/>
<evidence type="ECO:0000313" key="1">
    <source>
        <dbReference type="EMBL" id="KLV10079.1"/>
    </source>
</evidence>
<accession>A0A0J1HEK8</accession>
<dbReference type="PATRIC" id="fig|320778.3.peg.2237"/>
<name>A0A0J1HEK8_9GAMM</name>